<evidence type="ECO:0000313" key="2">
    <source>
        <dbReference type="EMBL" id="EEN62489.1"/>
    </source>
</evidence>
<dbReference type="PROSITE" id="PS51257">
    <property type="entry name" value="PROKAR_LIPOPROTEIN"/>
    <property type="match status" value="1"/>
</dbReference>
<reference evidence="2" key="1">
    <citation type="journal article" date="2008" name="Nature">
        <title>The amphioxus genome and the evolution of the chordate karyotype.</title>
        <authorList>
            <consortium name="US DOE Joint Genome Institute (JGI-PGF)"/>
            <person name="Putnam N.H."/>
            <person name="Butts T."/>
            <person name="Ferrier D.E.K."/>
            <person name="Furlong R.F."/>
            <person name="Hellsten U."/>
            <person name="Kawashima T."/>
            <person name="Robinson-Rechavi M."/>
            <person name="Shoguchi E."/>
            <person name="Terry A."/>
            <person name="Yu J.-K."/>
            <person name="Benito-Gutierrez E.L."/>
            <person name="Dubchak I."/>
            <person name="Garcia-Fernandez J."/>
            <person name="Gibson-Brown J.J."/>
            <person name="Grigoriev I.V."/>
            <person name="Horton A.C."/>
            <person name="de Jong P.J."/>
            <person name="Jurka J."/>
            <person name="Kapitonov V.V."/>
            <person name="Kohara Y."/>
            <person name="Kuroki Y."/>
            <person name="Lindquist E."/>
            <person name="Lucas S."/>
            <person name="Osoegawa K."/>
            <person name="Pennacchio L.A."/>
            <person name="Salamov A.A."/>
            <person name="Satou Y."/>
            <person name="Sauka-Spengler T."/>
            <person name="Schmutz J."/>
            <person name="Shin-I T."/>
            <person name="Toyoda A."/>
            <person name="Bronner-Fraser M."/>
            <person name="Fujiyama A."/>
            <person name="Holland L.Z."/>
            <person name="Holland P.W.H."/>
            <person name="Satoh N."/>
            <person name="Rokhsar D.S."/>
        </authorList>
    </citation>
    <scope>NUCLEOTIDE SEQUENCE [LARGE SCALE GENOMIC DNA]</scope>
    <source>
        <strain evidence="2">S238N-H82</strain>
        <tissue evidence="2">Testes</tissue>
    </source>
</reference>
<feature type="compositionally biased region" description="Basic and acidic residues" evidence="1">
    <location>
        <begin position="44"/>
        <end position="56"/>
    </location>
</feature>
<gene>
    <name evidence="2" type="ORF">BRAFLDRAFT_93270</name>
</gene>
<sequence>MKDSLPGHSSKFEAGHSFISLGACLAGGPVRTLEPNGVPPSDGTENKAAKGHRSESTSRLSGSFTLKHVTHSRGACNGRSAGLTDRYETIQQLSKGLAEIVFPFGGTIDEAVELVAYLAVSCDCCAPNYLKEL</sequence>
<organism>
    <name type="scientific">Branchiostoma floridae</name>
    <name type="common">Florida lancelet</name>
    <name type="synonym">Amphioxus</name>
    <dbReference type="NCBI Taxonomy" id="7739"/>
    <lineage>
        <taxon>Eukaryota</taxon>
        <taxon>Metazoa</taxon>
        <taxon>Chordata</taxon>
        <taxon>Cephalochordata</taxon>
        <taxon>Leptocardii</taxon>
        <taxon>Amphioxiformes</taxon>
        <taxon>Branchiostomatidae</taxon>
        <taxon>Branchiostoma</taxon>
    </lineage>
</organism>
<proteinExistence type="predicted"/>
<feature type="region of interest" description="Disordered" evidence="1">
    <location>
        <begin position="32"/>
        <end position="63"/>
    </location>
</feature>
<dbReference type="EMBL" id="GG666496">
    <property type="protein sequence ID" value="EEN62489.1"/>
    <property type="molecule type" value="Genomic_DNA"/>
</dbReference>
<evidence type="ECO:0000256" key="1">
    <source>
        <dbReference type="SAM" id="MobiDB-lite"/>
    </source>
</evidence>
<accession>C3YB27</accession>
<dbReference type="InParanoid" id="C3YB27"/>
<name>C3YB27_BRAFL</name>
<dbReference type="AlphaFoldDB" id="C3YB27"/>
<protein>
    <submittedName>
        <fullName evidence="2">Uncharacterized protein</fullName>
    </submittedName>
</protein>